<dbReference type="InterPro" id="IPR047272">
    <property type="entry name" value="S49_SppA_C"/>
</dbReference>
<keyword evidence="8 11" id="KW-1133">Transmembrane helix</keyword>
<keyword evidence="6" id="KW-0378">Hydrolase</keyword>
<keyword evidence="7" id="KW-0720">Serine protease</keyword>
<dbReference type="CDD" id="cd07023">
    <property type="entry name" value="S49_Sppa_N_C"/>
    <property type="match status" value="1"/>
</dbReference>
<keyword evidence="4 14" id="KW-0645">Protease</keyword>
<keyword evidence="3" id="KW-1003">Cell membrane</keyword>
<sequence length="350" mass="39269">MEFLMEYGLFLAKTITFVVALAVIVGLIASLSHRGKSSAKGEIKIQNMNEFYDDMFERVEQNLLSEEEYKSQKKQQQKDEKEAEKKRKKLEKEGEAPPPEKRLFVIDFDGDMKASAVEPLKHCVSAVLHAASADDEVLVRLESGGGMVHSYGLASSQLDRITNAGIPLTVSVDKVAASGGYMMACVAKKIIAAPFAIIGSIGVVAQMPNFHRLLKKHDIDFEMLTAGEYKRTLTLFGENTDKGRQKFVEDLEDTHQLFKAFVTEHRPSVDIASVATGEVWYGRQAVDNGLVDELCTSDEYITRQLKETKILRVDFVEHKNIMDRIGGAVESSVDRMATRWLSRLTQHRFF</sequence>
<gene>
    <name evidence="14" type="ORF">GCM10007877_38460</name>
</gene>
<dbReference type="Gene3D" id="6.20.330.10">
    <property type="match status" value="1"/>
</dbReference>
<evidence type="ECO:0000256" key="8">
    <source>
        <dbReference type="ARBA" id="ARBA00022989"/>
    </source>
</evidence>
<evidence type="ECO:0000256" key="4">
    <source>
        <dbReference type="ARBA" id="ARBA00022670"/>
    </source>
</evidence>
<dbReference type="Proteomes" id="UP001156870">
    <property type="component" value="Unassembled WGS sequence"/>
</dbReference>
<evidence type="ECO:0000256" key="10">
    <source>
        <dbReference type="SAM" id="MobiDB-lite"/>
    </source>
</evidence>
<dbReference type="NCBIfam" id="NF008745">
    <property type="entry name" value="PRK11778.1"/>
    <property type="match status" value="1"/>
</dbReference>
<evidence type="ECO:0000313" key="15">
    <source>
        <dbReference type="Proteomes" id="UP001156870"/>
    </source>
</evidence>
<dbReference type="InterPro" id="IPR002142">
    <property type="entry name" value="Peptidase_S49"/>
</dbReference>
<evidence type="ECO:0000256" key="6">
    <source>
        <dbReference type="ARBA" id="ARBA00022801"/>
    </source>
</evidence>
<keyword evidence="5 11" id="KW-0812">Transmembrane</keyword>
<evidence type="ECO:0000259" key="12">
    <source>
        <dbReference type="Pfam" id="PF01343"/>
    </source>
</evidence>
<evidence type="ECO:0000256" key="11">
    <source>
        <dbReference type="SAM" id="Phobius"/>
    </source>
</evidence>
<reference evidence="14 15" key="1">
    <citation type="journal article" date="2014" name="Int. J. Syst. Evol. Microbiol.">
        <title>Complete genome sequence of Corynebacterium casei LMG S-19264T (=DSM 44701T), isolated from a smear-ripened cheese.</title>
        <authorList>
            <consortium name="US DOE Joint Genome Institute (JGI-PGF)"/>
            <person name="Walter F."/>
            <person name="Albersmeier A."/>
            <person name="Kalinowski J."/>
            <person name="Ruckert C."/>
        </authorList>
    </citation>
    <scope>NUCLEOTIDE SEQUENCE [LARGE SCALE GENOMIC DNA]</scope>
    <source>
        <strain evidence="14 15">NBRC 110095</strain>
    </source>
</reference>
<dbReference type="AlphaFoldDB" id="A0AA37TB03"/>
<dbReference type="SUPFAM" id="SSF52096">
    <property type="entry name" value="ClpP/crotonase"/>
    <property type="match status" value="1"/>
</dbReference>
<keyword evidence="15" id="KW-1185">Reference proteome</keyword>
<proteinExistence type="inferred from homology"/>
<dbReference type="PANTHER" id="PTHR42987">
    <property type="entry name" value="PEPTIDASE S49"/>
    <property type="match status" value="1"/>
</dbReference>
<evidence type="ECO:0000256" key="9">
    <source>
        <dbReference type="ARBA" id="ARBA00023136"/>
    </source>
</evidence>
<feature type="region of interest" description="Disordered" evidence="10">
    <location>
        <begin position="67"/>
        <end position="97"/>
    </location>
</feature>
<comment type="similarity">
    <text evidence="2">Belongs to the peptidase S49 family.</text>
</comment>
<accession>A0AA37TB03</accession>
<name>A0AA37TB03_9GAMM</name>
<feature type="domain" description="Peptidase S49" evidence="12">
    <location>
        <begin position="163"/>
        <end position="308"/>
    </location>
</feature>
<dbReference type="GO" id="GO:0005886">
    <property type="term" value="C:plasma membrane"/>
    <property type="evidence" value="ECO:0007669"/>
    <property type="project" value="UniProtKB-SubCell"/>
</dbReference>
<dbReference type="InterPro" id="IPR029045">
    <property type="entry name" value="ClpP/crotonase-like_dom_sf"/>
</dbReference>
<organism evidence="14 15">
    <name type="scientific">Marinibactrum halimedae</name>
    <dbReference type="NCBI Taxonomy" id="1444977"/>
    <lineage>
        <taxon>Bacteria</taxon>
        <taxon>Pseudomonadati</taxon>
        <taxon>Pseudomonadota</taxon>
        <taxon>Gammaproteobacteria</taxon>
        <taxon>Cellvibrionales</taxon>
        <taxon>Cellvibrionaceae</taxon>
        <taxon>Marinibactrum</taxon>
    </lineage>
</organism>
<dbReference type="GO" id="GO:0004252">
    <property type="term" value="F:serine-type endopeptidase activity"/>
    <property type="evidence" value="ECO:0007669"/>
    <property type="project" value="InterPro"/>
</dbReference>
<dbReference type="InterPro" id="IPR013703">
    <property type="entry name" value="Peptidase_S49_N_proteobac"/>
</dbReference>
<evidence type="ECO:0000256" key="2">
    <source>
        <dbReference type="ARBA" id="ARBA00008683"/>
    </source>
</evidence>
<dbReference type="RefSeq" id="WP_232594064.1">
    <property type="nucleotide sequence ID" value="NZ_BSPD01000102.1"/>
</dbReference>
<evidence type="ECO:0000256" key="7">
    <source>
        <dbReference type="ARBA" id="ARBA00022825"/>
    </source>
</evidence>
<dbReference type="GO" id="GO:0006508">
    <property type="term" value="P:proteolysis"/>
    <property type="evidence" value="ECO:0007669"/>
    <property type="project" value="UniProtKB-KW"/>
</dbReference>
<feature type="transmembrane region" description="Helical" evidence="11">
    <location>
        <begin position="12"/>
        <end position="31"/>
    </location>
</feature>
<comment type="subcellular location">
    <subcellularLocation>
        <location evidence="1">Cell membrane</location>
    </subcellularLocation>
</comment>
<evidence type="ECO:0000256" key="1">
    <source>
        <dbReference type="ARBA" id="ARBA00004236"/>
    </source>
</evidence>
<protein>
    <submittedName>
        <fullName evidence="14">Protease SohB</fullName>
    </submittedName>
</protein>
<dbReference type="EMBL" id="BSPD01000102">
    <property type="protein sequence ID" value="GLS28127.1"/>
    <property type="molecule type" value="Genomic_DNA"/>
</dbReference>
<dbReference type="Pfam" id="PF01343">
    <property type="entry name" value="Peptidase_S49"/>
    <property type="match status" value="1"/>
</dbReference>
<dbReference type="Gene3D" id="3.90.226.10">
    <property type="entry name" value="2-enoyl-CoA Hydratase, Chain A, domain 1"/>
    <property type="match status" value="1"/>
</dbReference>
<dbReference type="Pfam" id="PF08496">
    <property type="entry name" value="Peptidase_S49_N"/>
    <property type="match status" value="1"/>
</dbReference>
<evidence type="ECO:0000256" key="3">
    <source>
        <dbReference type="ARBA" id="ARBA00022475"/>
    </source>
</evidence>
<dbReference type="PANTHER" id="PTHR42987:SF4">
    <property type="entry name" value="PROTEASE SOHB-RELATED"/>
    <property type="match status" value="1"/>
</dbReference>
<comment type="caution">
    <text evidence="14">The sequence shown here is derived from an EMBL/GenBank/DDBJ whole genome shotgun (WGS) entry which is preliminary data.</text>
</comment>
<evidence type="ECO:0000259" key="13">
    <source>
        <dbReference type="Pfam" id="PF08496"/>
    </source>
</evidence>
<feature type="domain" description="Peptidase S49 N-terminal proteobacteria" evidence="13">
    <location>
        <begin position="2"/>
        <end position="158"/>
    </location>
</feature>
<evidence type="ECO:0000313" key="14">
    <source>
        <dbReference type="EMBL" id="GLS28127.1"/>
    </source>
</evidence>
<evidence type="ECO:0000256" key="5">
    <source>
        <dbReference type="ARBA" id="ARBA00022692"/>
    </source>
</evidence>
<keyword evidence="9 11" id="KW-0472">Membrane</keyword>